<dbReference type="GO" id="GO:0006665">
    <property type="term" value="P:sphingolipid metabolic process"/>
    <property type="evidence" value="ECO:0007669"/>
    <property type="project" value="UniProtKB-UniRule"/>
</dbReference>
<evidence type="ECO:0000256" key="3">
    <source>
        <dbReference type="ARBA" id="ARBA00022448"/>
    </source>
</evidence>
<dbReference type="OMA" id="AFIRWTH"/>
<accession>A0A2H3K1T3</accession>
<keyword evidence="10" id="KW-0746">Sphingolipid metabolism</keyword>
<gene>
    <name evidence="11" type="ORF">WOLCODRAFT_163722</name>
</gene>
<evidence type="ECO:0000256" key="4">
    <source>
        <dbReference type="ARBA" id="ARBA00022692"/>
    </source>
</evidence>
<evidence type="ECO:0000256" key="8">
    <source>
        <dbReference type="ARBA" id="ARBA00023098"/>
    </source>
</evidence>
<dbReference type="Proteomes" id="UP000218811">
    <property type="component" value="Unassembled WGS sequence"/>
</dbReference>
<evidence type="ECO:0000256" key="2">
    <source>
        <dbReference type="ARBA" id="ARBA00009187"/>
    </source>
</evidence>
<keyword evidence="5 10" id="KW-0256">Endoplasmic reticulum</keyword>
<evidence type="ECO:0000313" key="11">
    <source>
        <dbReference type="EMBL" id="PCH42357.1"/>
    </source>
</evidence>
<comment type="function">
    <text evidence="10">Regulates also the sphingolipid metabolism.</text>
</comment>
<dbReference type="PANTHER" id="PTHR14467:SF0">
    <property type="entry name" value="PROTEIN ARV1"/>
    <property type="match status" value="1"/>
</dbReference>
<dbReference type="InterPro" id="IPR007290">
    <property type="entry name" value="Arv1"/>
</dbReference>
<dbReference type="GO" id="GO:0032541">
    <property type="term" value="C:cortical endoplasmic reticulum"/>
    <property type="evidence" value="ECO:0007669"/>
    <property type="project" value="TreeGrafter"/>
</dbReference>
<keyword evidence="9" id="KW-0472">Membrane</keyword>
<comment type="function">
    <text evidence="10">Mediator of sterol homeostasis involved in sterol uptake, trafficking and distribution into membranes.</text>
</comment>
<dbReference type="GO" id="GO:0005789">
    <property type="term" value="C:endoplasmic reticulum membrane"/>
    <property type="evidence" value="ECO:0007669"/>
    <property type="project" value="UniProtKB-SubCell"/>
</dbReference>
<keyword evidence="7 10" id="KW-0445">Lipid transport</keyword>
<dbReference type="Pfam" id="PF04161">
    <property type="entry name" value="Arv1"/>
    <property type="match status" value="1"/>
</dbReference>
<keyword evidence="12" id="KW-1185">Reference proteome</keyword>
<comment type="similarity">
    <text evidence="2 10">Belongs to the ARV1 family.</text>
</comment>
<keyword evidence="3 10" id="KW-0813">Transport</keyword>
<evidence type="ECO:0000256" key="9">
    <source>
        <dbReference type="ARBA" id="ARBA00023136"/>
    </source>
</evidence>
<keyword evidence="4" id="KW-0812">Transmembrane</keyword>
<evidence type="ECO:0000256" key="6">
    <source>
        <dbReference type="ARBA" id="ARBA00022989"/>
    </source>
</evidence>
<evidence type="ECO:0000256" key="5">
    <source>
        <dbReference type="ARBA" id="ARBA00022824"/>
    </source>
</evidence>
<evidence type="ECO:0000256" key="7">
    <source>
        <dbReference type="ARBA" id="ARBA00023055"/>
    </source>
</evidence>
<dbReference type="GO" id="GO:0097036">
    <property type="term" value="P:regulation of plasma membrane sterol distribution"/>
    <property type="evidence" value="ECO:0007669"/>
    <property type="project" value="UniProtKB-UniRule"/>
</dbReference>
<keyword evidence="8 10" id="KW-0443">Lipid metabolism</keyword>
<keyword evidence="10" id="KW-0333">Golgi apparatus</keyword>
<dbReference type="PANTHER" id="PTHR14467">
    <property type="entry name" value="ARV1"/>
    <property type="match status" value="1"/>
</dbReference>
<sequence length="348" mass="38585">MPICTNCTHPTPYLYTVYQSAYNLRLEQCPECRAFADPYVEHDTLTLLLDLILLKRDVYRHLLYNRGLGARKVEHAAMPAASDALLGENVQHGDTGPEFPTPKEQIGDAERNRNTARWWLIVRLGTILIMTDAFIRWTHLSSGASYHASDGDPTSWTLASAEGFLRVFVGCLLETVAFHAGIILACYSVLACLDWARSLSPASSAVSKPSGIRQEFRYSHVPLTLLYSSLTKLFLLFLLSIWRPTSTHRAPPGTSFTHPFILNALSVLDEHHLDREWVVRNVLGGMAVGFGLRVVLDCHPFFTTTIILGGWFVKTLAANLISQWVSLGSGLEGSGVIAGETWLAYSIP</sequence>
<evidence type="ECO:0000256" key="1">
    <source>
        <dbReference type="ARBA" id="ARBA00004477"/>
    </source>
</evidence>
<comment type="subcellular location">
    <subcellularLocation>
        <location evidence="1 10">Endoplasmic reticulum membrane</location>
        <topology evidence="1 10">Multi-pass membrane protein</topology>
    </subcellularLocation>
    <subcellularLocation>
        <location evidence="10">Golgi apparatus membrane</location>
        <topology evidence="10">Multi-pass membrane protein</topology>
    </subcellularLocation>
</comment>
<keyword evidence="6" id="KW-1133">Transmembrane helix</keyword>
<dbReference type="EMBL" id="KB468124">
    <property type="protein sequence ID" value="PCH42357.1"/>
    <property type="molecule type" value="Genomic_DNA"/>
</dbReference>
<dbReference type="GO" id="GO:0032366">
    <property type="term" value="P:intracellular sterol transport"/>
    <property type="evidence" value="ECO:0007669"/>
    <property type="project" value="UniProtKB-UniRule"/>
</dbReference>
<dbReference type="GO" id="GO:0000139">
    <property type="term" value="C:Golgi membrane"/>
    <property type="evidence" value="ECO:0007669"/>
    <property type="project" value="UniProtKB-SubCell"/>
</dbReference>
<name>A0A2H3K1T3_WOLCO</name>
<organism evidence="11 12">
    <name type="scientific">Wolfiporia cocos (strain MD-104)</name>
    <name type="common">Brown rot fungus</name>
    <dbReference type="NCBI Taxonomy" id="742152"/>
    <lineage>
        <taxon>Eukaryota</taxon>
        <taxon>Fungi</taxon>
        <taxon>Dikarya</taxon>
        <taxon>Basidiomycota</taxon>
        <taxon>Agaricomycotina</taxon>
        <taxon>Agaricomycetes</taxon>
        <taxon>Polyporales</taxon>
        <taxon>Phaeolaceae</taxon>
        <taxon>Wolfiporia</taxon>
    </lineage>
</organism>
<dbReference type="GO" id="GO:0016125">
    <property type="term" value="P:sterol metabolic process"/>
    <property type="evidence" value="ECO:0007669"/>
    <property type="project" value="UniProtKB-UniRule"/>
</dbReference>
<proteinExistence type="inferred from homology"/>
<protein>
    <recommendedName>
        <fullName evidence="10">Protein ARV</fullName>
    </recommendedName>
</protein>
<dbReference type="STRING" id="742152.A0A2H3K1T3"/>
<dbReference type="OrthoDB" id="2192830at2759"/>
<dbReference type="AlphaFoldDB" id="A0A2H3K1T3"/>
<evidence type="ECO:0000256" key="10">
    <source>
        <dbReference type="RuleBase" id="RU368065"/>
    </source>
</evidence>
<evidence type="ECO:0000313" key="12">
    <source>
        <dbReference type="Proteomes" id="UP000218811"/>
    </source>
</evidence>
<reference evidence="11 12" key="1">
    <citation type="journal article" date="2012" name="Science">
        <title>The Paleozoic origin of enzymatic lignin decomposition reconstructed from 31 fungal genomes.</title>
        <authorList>
            <person name="Floudas D."/>
            <person name="Binder M."/>
            <person name="Riley R."/>
            <person name="Barry K."/>
            <person name="Blanchette R.A."/>
            <person name="Henrissat B."/>
            <person name="Martinez A.T."/>
            <person name="Otillar R."/>
            <person name="Spatafora J.W."/>
            <person name="Yadav J.S."/>
            <person name="Aerts A."/>
            <person name="Benoit I."/>
            <person name="Boyd A."/>
            <person name="Carlson A."/>
            <person name="Copeland A."/>
            <person name="Coutinho P.M."/>
            <person name="de Vries R.P."/>
            <person name="Ferreira P."/>
            <person name="Findley K."/>
            <person name="Foster B."/>
            <person name="Gaskell J."/>
            <person name="Glotzer D."/>
            <person name="Gorecki P."/>
            <person name="Heitman J."/>
            <person name="Hesse C."/>
            <person name="Hori C."/>
            <person name="Igarashi K."/>
            <person name="Jurgens J.A."/>
            <person name="Kallen N."/>
            <person name="Kersten P."/>
            <person name="Kohler A."/>
            <person name="Kuees U."/>
            <person name="Kumar T.K.A."/>
            <person name="Kuo A."/>
            <person name="LaButti K."/>
            <person name="Larrondo L.F."/>
            <person name="Lindquist E."/>
            <person name="Ling A."/>
            <person name="Lombard V."/>
            <person name="Lucas S."/>
            <person name="Lundell T."/>
            <person name="Martin R."/>
            <person name="McLaughlin D.J."/>
            <person name="Morgenstern I."/>
            <person name="Morin E."/>
            <person name="Murat C."/>
            <person name="Nagy L.G."/>
            <person name="Nolan M."/>
            <person name="Ohm R.A."/>
            <person name="Patyshakuliyeva A."/>
            <person name="Rokas A."/>
            <person name="Ruiz-Duenas F.J."/>
            <person name="Sabat G."/>
            <person name="Salamov A."/>
            <person name="Samejima M."/>
            <person name="Schmutz J."/>
            <person name="Slot J.C."/>
            <person name="St John F."/>
            <person name="Stenlid J."/>
            <person name="Sun H."/>
            <person name="Sun S."/>
            <person name="Syed K."/>
            <person name="Tsang A."/>
            <person name="Wiebenga A."/>
            <person name="Young D."/>
            <person name="Pisabarro A."/>
            <person name="Eastwood D.C."/>
            <person name="Martin F."/>
            <person name="Cullen D."/>
            <person name="Grigoriev I.V."/>
            <person name="Hibbett D.S."/>
        </authorList>
    </citation>
    <scope>NUCLEOTIDE SEQUENCE [LARGE SCALE GENOMIC DNA]</scope>
    <source>
        <strain evidence="11 12">MD-104</strain>
    </source>
</reference>